<dbReference type="EMBL" id="AZFZ01000012">
    <property type="protein sequence ID" value="KRM44549.1"/>
    <property type="molecule type" value="Genomic_DNA"/>
</dbReference>
<dbReference type="PANTHER" id="PTHR39339">
    <property type="entry name" value="SLR1444 PROTEIN"/>
    <property type="match status" value="1"/>
</dbReference>
<evidence type="ECO:0000259" key="1">
    <source>
        <dbReference type="PROSITE" id="PS51708"/>
    </source>
</evidence>
<dbReference type="InterPro" id="IPR007899">
    <property type="entry name" value="CHAD_dom"/>
</dbReference>
<feature type="domain" description="CHAD" evidence="1">
    <location>
        <begin position="1"/>
        <end position="267"/>
    </location>
</feature>
<dbReference type="PANTHER" id="PTHR39339:SF1">
    <property type="entry name" value="CHAD DOMAIN-CONTAINING PROTEIN"/>
    <property type="match status" value="1"/>
</dbReference>
<gene>
    <name evidence="2" type="ORF">FD47_GL000352</name>
</gene>
<protein>
    <submittedName>
        <fullName evidence="2">CHAD domain-containing protein</fullName>
    </submittedName>
</protein>
<proteinExistence type="predicted"/>
<organism evidence="2 3">
    <name type="scientific">Lentilactobacillus parafarraginis DSM 18390 = JCM 14109</name>
    <dbReference type="NCBI Taxonomy" id="1423786"/>
    <lineage>
        <taxon>Bacteria</taxon>
        <taxon>Bacillati</taxon>
        <taxon>Bacillota</taxon>
        <taxon>Bacilli</taxon>
        <taxon>Lactobacillales</taxon>
        <taxon>Lactobacillaceae</taxon>
        <taxon>Lentilactobacillus</taxon>
    </lineage>
</organism>
<dbReference type="Gene3D" id="1.40.20.10">
    <property type="entry name" value="CHAD domain"/>
    <property type="match status" value="1"/>
</dbReference>
<sequence length="267" mass="30766">MPIQSILHQQFRVIKTEAVRYQNNPYDPDRAHDLRVAIRTLRGLIKFIKRRLPTTVYTEIDQQLSAAAQIFGPVRELDVLIEEAAQFAYDHPDKNAAYQHFFSMLAAKRHDAMQATLTTAVQDKLATTITNVQRQLKTLDLDQQDNWSDYVETEMARRKKKLAKEYRHLDLSDYPAVHHLRKRSKTLRYAATYFVNLAPKNAPKIRQKAEKIQNTTGTITDAHINADYLKTFAKQAQDPRDTALLLKIADDQLAKIKPARQNKGDSK</sequence>
<dbReference type="RefSeq" id="WP_054734547.1">
    <property type="nucleotide sequence ID" value="NZ_AZFZ01000012.1"/>
</dbReference>
<reference evidence="2 3" key="1">
    <citation type="journal article" date="2015" name="Genome Announc.">
        <title>Expanding the biotechnology potential of lactobacilli through comparative genomics of 213 strains and associated genera.</title>
        <authorList>
            <person name="Sun Z."/>
            <person name="Harris H.M."/>
            <person name="McCann A."/>
            <person name="Guo C."/>
            <person name="Argimon S."/>
            <person name="Zhang W."/>
            <person name="Yang X."/>
            <person name="Jeffery I.B."/>
            <person name="Cooney J.C."/>
            <person name="Kagawa T.F."/>
            <person name="Liu W."/>
            <person name="Song Y."/>
            <person name="Salvetti E."/>
            <person name="Wrobel A."/>
            <person name="Rasinkangas P."/>
            <person name="Parkhill J."/>
            <person name="Rea M.C."/>
            <person name="O'Sullivan O."/>
            <person name="Ritari J."/>
            <person name="Douillard F.P."/>
            <person name="Paul Ross R."/>
            <person name="Yang R."/>
            <person name="Briner A.E."/>
            <person name="Felis G.E."/>
            <person name="de Vos W.M."/>
            <person name="Barrangou R."/>
            <person name="Klaenhammer T.R."/>
            <person name="Caufield P.W."/>
            <person name="Cui Y."/>
            <person name="Zhang H."/>
            <person name="O'Toole P.W."/>
        </authorList>
    </citation>
    <scope>NUCLEOTIDE SEQUENCE [LARGE SCALE GENOMIC DNA]</scope>
    <source>
        <strain evidence="2 3">DSM 18390</strain>
    </source>
</reference>
<dbReference type="InterPro" id="IPR038186">
    <property type="entry name" value="CHAD_dom_sf"/>
</dbReference>
<evidence type="ECO:0000313" key="2">
    <source>
        <dbReference type="EMBL" id="KRM44549.1"/>
    </source>
</evidence>
<dbReference type="PATRIC" id="fig|1423786.4.peg.366"/>
<dbReference type="SMART" id="SM00880">
    <property type="entry name" value="CHAD"/>
    <property type="match status" value="1"/>
</dbReference>
<dbReference type="Proteomes" id="UP000051010">
    <property type="component" value="Unassembled WGS sequence"/>
</dbReference>
<dbReference type="AlphaFoldDB" id="A0A0R1YRN1"/>
<evidence type="ECO:0000313" key="3">
    <source>
        <dbReference type="Proteomes" id="UP000051010"/>
    </source>
</evidence>
<dbReference type="Pfam" id="PF05235">
    <property type="entry name" value="CHAD"/>
    <property type="match status" value="1"/>
</dbReference>
<accession>A0A0R1YRN1</accession>
<name>A0A0R1YRN1_9LACO</name>
<dbReference type="PROSITE" id="PS51708">
    <property type="entry name" value="CHAD"/>
    <property type="match status" value="1"/>
</dbReference>
<comment type="caution">
    <text evidence="2">The sequence shown here is derived from an EMBL/GenBank/DDBJ whole genome shotgun (WGS) entry which is preliminary data.</text>
</comment>